<proteinExistence type="predicted"/>
<dbReference type="Proteomes" id="UP000821845">
    <property type="component" value="Chromosome 2"/>
</dbReference>
<name>A0ACB7T0K6_HYAAI</name>
<dbReference type="EMBL" id="CM023482">
    <property type="protein sequence ID" value="KAH6938439.1"/>
    <property type="molecule type" value="Genomic_DNA"/>
</dbReference>
<sequence length="122" mass="13666">MNYQRKMLCAKNGFRLFWTPALNSNCSVVCSFHFPGCDFKESCRIRQRLKPEAVLSLFGESISQTSDAEWARAGKRKRDSSSTGFLNAKNSARSRATPPPRNTPTSTLLTRHLVRQLSQAAA</sequence>
<comment type="caution">
    <text evidence="1">The sequence shown here is derived from an EMBL/GenBank/DDBJ whole genome shotgun (WGS) entry which is preliminary data.</text>
</comment>
<protein>
    <submittedName>
        <fullName evidence="1">Uncharacterized protein</fullName>
    </submittedName>
</protein>
<gene>
    <name evidence="1" type="ORF">HPB50_009181</name>
</gene>
<keyword evidence="2" id="KW-1185">Reference proteome</keyword>
<accession>A0ACB7T0K6</accession>
<reference evidence="1" key="1">
    <citation type="submission" date="2020-05" db="EMBL/GenBank/DDBJ databases">
        <title>Large-scale comparative analyses of tick genomes elucidate their genetic diversity and vector capacities.</title>
        <authorList>
            <person name="Jia N."/>
            <person name="Wang J."/>
            <person name="Shi W."/>
            <person name="Du L."/>
            <person name="Sun Y."/>
            <person name="Zhan W."/>
            <person name="Jiang J."/>
            <person name="Wang Q."/>
            <person name="Zhang B."/>
            <person name="Ji P."/>
            <person name="Sakyi L.B."/>
            <person name="Cui X."/>
            <person name="Yuan T."/>
            <person name="Jiang B."/>
            <person name="Yang W."/>
            <person name="Lam T.T.-Y."/>
            <person name="Chang Q."/>
            <person name="Ding S."/>
            <person name="Wang X."/>
            <person name="Zhu J."/>
            <person name="Ruan X."/>
            <person name="Zhao L."/>
            <person name="Wei J."/>
            <person name="Que T."/>
            <person name="Du C."/>
            <person name="Cheng J."/>
            <person name="Dai P."/>
            <person name="Han X."/>
            <person name="Huang E."/>
            <person name="Gao Y."/>
            <person name="Liu J."/>
            <person name="Shao H."/>
            <person name="Ye R."/>
            <person name="Li L."/>
            <person name="Wei W."/>
            <person name="Wang X."/>
            <person name="Wang C."/>
            <person name="Yang T."/>
            <person name="Huo Q."/>
            <person name="Li W."/>
            <person name="Guo W."/>
            <person name="Chen H."/>
            <person name="Zhou L."/>
            <person name="Ni X."/>
            <person name="Tian J."/>
            <person name="Zhou Y."/>
            <person name="Sheng Y."/>
            <person name="Liu T."/>
            <person name="Pan Y."/>
            <person name="Xia L."/>
            <person name="Li J."/>
            <person name="Zhao F."/>
            <person name="Cao W."/>
        </authorList>
    </citation>
    <scope>NUCLEOTIDE SEQUENCE</scope>
    <source>
        <strain evidence="1">Hyas-2018</strain>
    </source>
</reference>
<organism evidence="1 2">
    <name type="scientific">Hyalomma asiaticum</name>
    <name type="common">Tick</name>
    <dbReference type="NCBI Taxonomy" id="266040"/>
    <lineage>
        <taxon>Eukaryota</taxon>
        <taxon>Metazoa</taxon>
        <taxon>Ecdysozoa</taxon>
        <taxon>Arthropoda</taxon>
        <taxon>Chelicerata</taxon>
        <taxon>Arachnida</taxon>
        <taxon>Acari</taxon>
        <taxon>Parasitiformes</taxon>
        <taxon>Ixodida</taxon>
        <taxon>Ixodoidea</taxon>
        <taxon>Ixodidae</taxon>
        <taxon>Hyalomminae</taxon>
        <taxon>Hyalomma</taxon>
    </lineage>
</organism>
<evidence type="ECO:0000313" key="1">
    <source>
        <dbReference type="EMBL" id="KAH6938439.1"/>
    </source>
</evidence>
<evidence type="ECO:0000313" key="2">
    <source>
        <dbReference type="Proteomes" id="UP000821845"/>
    </source>
</evidence>